<comment type="caution">
    <text evidence="8">Lacks conserved residue(s) required for the propagation of feature annotation.</text>
</comment>
<evidence type="ECO:0000256" key="2">
    <source>
        <dbReference type="ARBA" id="ARBA00022723"/>
    </source>
</evidence>
<dbReference type="GO" id="GO:0046872">
    <property type="term" value="F:metal ion binding"/>
    <property type="evidence" value="ECO:0007669"/>
    <property type="project" value="UniProtKB-KW"/>
</dbReference>
<accession>A0AAE0SP40</accession>
<evidence type="ECO:0000313" key="12">
    <source>
        <dbReference type="Proteomes" id="UP001195483"/>
    </source>
</evidence>
<name>A0AAE0SP40_9BIVA</name>
<evidence type="ECO:0000256" key="6">
    <source>
        <dbReference type="ARBA" id="ARBA00023157"/>
    </source>
</evidence>
<feature type="chain" id="PRO_5042005436" description="Peptidase M12B domain-containing protein" evidence="9">
    <location>
        <begin position="21"/>
        <end position="591"/>
    </location>
</feature>
<dbReference type="Pfam" id="PF17771">
    <property type="entry name" value="ADAMTS_CR_2"/>
    <property type="match status" value="1"/>
</dbReference>
<feature type="binding site" evidence="8">
    <location>
        <position position="391"/>
    </location>
    <ligand>
        <name>Zn(2+)</name>
        <dbReference type="ChEBI" id="CHEBI:29105"/>
        <note>catalytic</note>
    </ligand>
</feature>
<sequence>MHSLYFVLILSTGHMSLIFSLRLSPVREYSYRGRTSVELITLGHRPSYRNRRSDGCTPDHLSVRFTSDQRVVELFLQKNYDVNVNAPIFTNKKGNYTQESFISENVAVYQDLERGSAIMVECIPSTRKLELFGTFYNGSEEMMIEPEISEVQQEFDAKNLDNGQGPETKSKGKAYLQHDVRKKFSISHHALYQRNSHRPIFSDFIVEAELHSKYHTNTGQNARVKRANAAYQVELLMVADFSVYNLWLSRSSTGAEAKELLRQFYAFIVNGIDLRYKSITGSGLSITILFAGLYIAETLSDALWTESRKIPYGTTYQINASAALDDFKTWVQISSKLIGHDHAMLFTAYDLIDQNGNNVAGVTFLNSTCKSNSQSIVLDHFDATMATVAAHELGHSLGAMHDESLDGTGNSCFRNLSYIMAATVTVSNLGTSGFQYNINLWKFSPCSIFYFNAYINTISRINCMTTLSPAYNSSALFPYDQKDPGQVYSADDQCLYIRGPGSYVCRDIYDGNYTNTCAALYCKISGSISCSPSIAAERTSCGYRKWCVAGECVAAAEAPSVNGMLNKSGKENLLCYNLAACIIQLLSCDTF</sequence>
<reference evidence="11" key="3">
    <citation type="submission" date="2023-05" db="EMBL/GenBank/DDBJ databases">
        <authorList>
            <person name="Smith C.H."/>
        </authorList>
    </citation>
    <scope>NUCLEOTIDE SEQUENCE</scope>
    <source>
        <strain evidence="11">CHS0354</strain>
        <tissue evidence="11">Mantle</tissue>
    </source>
</reference>
<dbReference type="InterPro" id="IPR001590">
    <property type="entry name" value="Peptidase_M12B"/>
</dbReference>
<dbReference type="Gene3D" id="3.40.1620.60">
    <property type="match status" value="1"/>
</dbReference>
<evidence type="ECO:0000256" key="7">
    <source>
        <dbReference type="ARBA" id="ARBA00023180"/>
    </source>
</evidence>
<dbReference type="PANTHER" id="PTHR11905">
    <property type="entry name" value="ADAM A DISINTEGRIN AND METALLOPROTEASE DOMAIN"/>
    <property type="match status" value="1"/>
</dbReference>
<feature type="active site" evidence="8">
    <location>
        <position position="392"/>
    </location>
</feature>
<feature type="binding site" evidence="8">
    <location>
        <position position="395"/>
    </location>
    <ligand>
        <name>Zn(2+)</name>
        <dbReference type="ChEBI" id="CHEBI:29105"/>
        <note>catalytic</note>
    </ligand>
</feature>
<dbReference type="GO" id="GO:0004222">
    <property type="term" value="F:metalloendopeptidase activity"/>
    <property type="evidence" value="ECO:0007669"/>
    <property type="project" value="InterPro"/>
</dbReference>
<gene>
    <name evidence="11" type="ORF">CHS0354_008839</name>
</gene>
<evidence type="ECO:0000256" key="4">
    <source>
        <dbReference type="ARBA" id="ARBA00022833"/>
    </source>
</evidence>
<evidence type="ECO:0000256" key="1">
    <source>
        <dbReference type="ARBA" id="ARBA00022670"/>
    </source>
</evidence>
<evidence type="ECO:0000256" key="3">
    <source>
        <dbReference type="ARBA" id="ARBA00022801"/>
    </source>
</evidence>
<feature type="binding site" evidence="8">
    <location>
        <position position="401"/>
    </location>
    <ligand>
        <name>Zn(2+)</name>
        <dbReference type="ChEBI" id="CHEBI:29105"/>
        <note>catalytic</note>
    </ligand>
</feature>
<evidence type="ECO:0000256" key="9">
    <source>
        <dbReference type="SAM" id="SignalP"/>
    </source>
</evidence>
<keyword evidence="4 8" id="KW-0862">Zinc</keyword>
<proteinExistence type="predicted"/>
<dbReference type="Gene3D" id="3.40.390.10">
    <property type="entry name" value="Collagenase (Catalytic Domain)"/>
    <property type="match status" value="1"/>
</dbReference>
<evidence type="ECO:0000313" key="11">
    <source>
        <dbReference type="EMBL" id="KAK3595407.1"/>
    </source>
</evidence>
<keyword evidence="7" id="KW-0325">Glycoprotein</keyword>
<evidence type="ECO:0000259" key="10">
    <source>
        <dbReference type="PROSITE" id="PS50215"/>
    </source>
</evidence>
<dbReference type="AlphaFoldDB" id="A0AAE0SP40"/>
<keyword evidence="6" id="KW-1015">Disulfide bond</keyword>
<dbReference type="GO" id="GO:0006509">
    <property type="term" value="P:membrane protein ectodomain proteolysis"/>
    <property type="evidence" value="ECO:0007669"/>
    <property type="project" value="TreeGrafter"/>
</dbReference>
<organism evidence="11 12">
    <name type="scientific">Potamilus streckersoni</name>
    <dbReference type="NCBI Taxonomy" id="2493646"/>
    <lineage>
        <taxon>Eukaryota</taxon>
        <taxon>Metazoa</taxon>
        <taxon>Spiralia</taxon>
        <taxon>Lophotrochozoa</taxon>
        <taxon>Mollusca</taxon>
        <taxon>Bivalvia</taxon>
        <taxon>Autobranchia</taxon>
        <taxon>Heteroconchia</taxon>
        <taxon>Palaeoheterodonta</taxon>
        <taxon>Unionida</taxon>
        <taxon>Unionoidea</taxon>
        <taxon>Unionidae</taxon>
        <taxon>Ambleminae</taxon>
        <taxon>Lampsilini</taxon>
        <taxon>Potamilus</taxon>
    </lineage>
</organism>
<evidence type="ECO:0000256" key="5">
    <source>
        <dbReference type="ARBA" id="ARBA00023049"/>
    </source>
</evidence>
<dbReference type="InterPro" id="IPR041645">
    <property type="entry name" value="ADAMTS_CR_2"/>
</dbReference>
<comment type="caution">
    <text evidence="11">The sequence shown here is derived from an EMBL/GenBank/DDBJ whole genome shotgun (WGS) entry which is preliminary data.</text>
</comment>
<protein>
    <recommendedName>
        <fullName evidence="10">Peptidase M12B domain-containing protein</fullName>
    </recommendedName>
</protein>
<evidence type="ECO:0000256" key="8">
    <source>
        <dbReference type="PROSITE-ProRule" id="PRU00276"/>
    </source>
</evidence>
<keyword evidence="12" id="KW-1185">Reference proteome</keyword>
<reference evidence="11" key="1">
    <citation type="journal article" date="2021" name="Genome Biol. Evol.">
        <title>A High-Quality Reference Genome for a Parasitic Bivalve with Doubly Uniparental Inheritance (Bivalvia: Unionida).</title>
        <authorList>
            <person name="Smith C.H."/>
        </authorList>
    </citation>
    <scope>NUCLEOTIDE SEQUENCE</scope>
    <source>
        <strain evidence="11">CHS0354</strain>
    </source>
</reference>
<dbReference type="PANTHER" id="PTHR11905:SF159">
    <property type="entry name" value="ADAM METALLOPROTEASE"/>
    <property type="match status" value="1"/>
</dbReference>
<reference evidence="11" key="2">
    <citation type="journal article" date="2021" name="Genome Biol. Evol.">
        <title>Developing a high-quality reference genome for a parasitic bivalve with doubly uniparental inheritance (Bivalvia: Unionida).</title>
        <authorList>
            <person name="Smith C.H."/>
        </authorList>
    </citation>
    <scope>NUCLEOTIDE SEQUENCE</scope>
    <source>
        <strain evidence="11">CHS0354</strain>
        <tissue evidence="11">Mantle</tissue>
    </source>
</reference>
<dbReference type="InterPro" id="IPR024079">
    <property type="entry name" value="MetalloPept_cat_dom_sf"/>
</dbReference>
<dbReference type="EMBL" id="JAEAOA010000576">
    <property type="protein sequence ID" value="KAK3595407.1"/>
    <property type="molecule type" value="Genomic_DNA"/>
</dbReference>
<dbReference type="Pfam" id="PF01421">
    <property type="entry name" value="Reprolysin"/>
    <property type="match status" value="1"/>
</dbReference>
<keyword evidence="9" id="KW-0732">Signal</keyword>
<keyword evidence="3" id="KW-0378">Hydrolase</keyword>
<keyword evidence="5" id="KW-0482">Metalloprotease</keyword>
<dbReference type="SUPFAM" id="SSF55486">
    <property type="entry name" value="Metalloproteases ('zincins'), catalytic domain"/>
    <property type="match status" value="1"/>
</dbReference>
<dbReference type="PROSITE" id="PS50215">
    <property type="entry name" value="ADAM_MEPRO"/>
    <property type="match status" value="1"/>
</dbReference>
<dbReference type="Proteomes" id="UP001195483">
    <property type="component" value="Unassembled WGS sequence"/>
</dbReference>
<keyword evidence="1" id="KW-0645">Protease</keyword>
<feature type="signal peptide" evidence="9">
    <location>
        <begin position="1"/>
        <end position="20"/>
    </location>
</feature>
<feature type="domain" description="Peptidase M12B" evidence="10">
    <location>
        <begin position="231"/>
        <end position="456"/>
    </location>
</feature>
<keyword evidence="2 8" id="KW-0479">Metal-binding</keyword>